<name>A0A4Z0R0I5_9FIRM</name>
<evidence type="ECO:0000313" key="2">
    <source>
        <dbReference type="Proteomes" id="UP000298460"/>
    </source>
</evidence>
<dbReference type="EMBL" id="SPQQ01000010">
    <property type="protein sequence ID" value="TGE35855.1"/>
    <property type="molecule type" value="Genomic_DNA"/>
</dbReference>
<dbReference type="RefSeq" id="WP_135550789.1">
    <property type="nucleotide sequence ID" value="NZ_SPQQ01000010.1"/>
</dbReference>
<protein>
    <submittedName>
        <fullName evidence="1">Uncharacterized protein</fullName>
    </submittedName>
</protein>
<dbReference type="AlphaFoldDB" id="A0A4Z0R0I5"/>
<proteinExistence type="predicted"/>
<comment type="caution">
    <text evidence="1">The sequence shown here is derived from an EMBL/GenBank/DDBJ whole genome shotgun (WGS) entry which is preliminary data.</text>
</comment>
<evidence type="ECO:0000313" key="1">
    <source>
        <dbReference type="EMBL" id="TGE35855.1"/>
    </source>
</evidence>
<organism evidence="1 2">
    <name type="scientific">Desulfosporosinus fructosivorans</name>
    <dbReference type="NCBI Taxonomy" id="2018669"/>
    <lineage>
        <taxon>Bacteria</taxon>
        <taxon>Bacillati</taxon>
        <taxon>Bacillota</taxon>
        <taxon>Clostridia</taxon>
        <taxon>Eubacteriales</taxon>
        <taxon>Desulfitobacteriaceae</taxon>
        <taxon>Desulfosporosinus</taxon>
    </lineage>
</organism>
<keyword evidence="2" id="KW-1185">Reference proteome</keyword>
<gene>
    <name evidence="1" type="ORF">E4K67_22315</name>
</gene>
<reference evidence="1 2" key="1">
    <citation type="submission" date="2019-03" db="EMBL/GenBank/DDBJ databases">
        <title>Draft Genome Sequence of Desulfosporosinus fructosivorans Strain 63.6F, Isolated from Marine Sediment in the Baltic Sea.</title>
        <authorList>
            <person name="Hausmann B."/>
            <person name="Vandieken V."/>
            <person name="Pjevac P."/>
            <person name="Schreck K."/>
            <person name="Herbold C.W."/>
            <person name="Loy A."/>
        </authorList>
    </citation>
    <scope>NUCLEOTIDE SEQUENCE [LARGE SCALE GENOMIC DNA]</scope>
    <source>
        <strain evidence="1 2">63.6F</strain>
    </source>
</reference>
<dbReference type="Proteomes" id="UP000298460">
    <property type="component" value="Unassembled WGS sequence"/>
</dbReference>
<sequence>MMDLKIVSCKLNANLNLGSISEKRLVLLDELLMAKYSQKQMIALGIYAYINPVKKSAIVVGSGQININIDSEDILKNLSGSIPEYIELYNAITNAFTIDNIVDSIEIDFGGLVDSLEKGKRAAAIKSSQKFTTLNKKAFETMFPNLVGVGLRFIDDNDKFLLDAKIEPFLGDLSKFYLGFNVKSKQKMSTKELEEVILAQITKFEIFFGFAKDNFLI</sequence>
<accession>A0A4Z0R0I5</accession>